<dbReference type="SUPFAM" id="SSF56935">
    <property type="entry name" value="Porins"/>
    <property type="match status" value="1"/>
</dbReference>
<evidence type="ECO:0000313" key="2">
    <source>
        <dbReference type="Proteomes" id="UP000318017"/>
    </source>
</evidence>
<dbReference type="KEGG" id="ahel:Q31a_14920"/>
<sequence>MLAKLTQVMLEVFAALTTVSASYCLAQNVEASPSLTALQQQIDYQAAQIDELTKLLGGKQAAAASPFGAALGREDKSRMPGSVLGDPLILEKPTDVTSDNSSNASGSHPTLNFYADYDRGFVVRAFDPPKHPFELNVSGWIQFRHHAFDRDVASWTDSAGGTRLVRDRNAFDIERGRLVFSGFAVDQRLTYFLQLDGDTDGAHSVDFFDYWWGWQLTDSFQLQFGKRKVSASRQWLLGARRTRFIDRPMANDFFRPDRTVGIFGVGTIGDNGHYELMVGNGYHTANLPNLITDDRFTFAATNYFDSRGNIGGQIVDFDCTRNPLVRFGHSFVYSPNTSDAIGIPLGEADFLRLSDGTRLTQTGALAAGVTVSEYDIVFYGLDAIFKWRGWSFDSEVFMRWIDNIIADAPLPDDSLEQYGFYTEGGYFLIPKKLDVNARYSQVKGEQGTASEYAAGFNWYPLGKPQLKASFDVTVLDGSPLQNTASDILVGDDGILFRSQLQAEF</sequence>
<gene>
    <name evidence="1" type="ORF">Q31a_14920</name>
</gene>
<reference evidence="1 2" key="1">
    <citation type="submission" date="2019-02" db="EMBL/GenBank/DDBJ databases">
        <title>Deep-cultivation of Planctomycetes and their phenomic and genomic characterization uncovers novel biology.</title>
        <authorList>
            <person name="Wiegand S."/>
            <person name="Jogler M."/>
            <person name="Boedeker C."/>
            <person name="Pinto D."/>
            <person name="Vollmers J."/>
            <person name="Rivas-Marin E."/>
            <person name="Kohn T."/>
            <person name="Peeters S.H."/>
            <person name="Heuer A."/>
            <person name="Rast P."/>
            <person name="Oberbeckmann S."/>
            <person name="Bunk B."/>
            <person name="Jeske O."/>
            <person name="Meyerdierks A."/>
            <person name="Storesund J.E."/>
            <person name="Kallscheuer N."/>
            <person name="Luecker S."/>
            <person name="Lage O.M."/>
            <person name="Pohl T."/>
            <person name="Merkel B.J."/>
            <person name="Hornburger P."/>
            <person name="Mueller R.-W."/>
            <person name="Bruemmer F."/>
            <person name="Labrenz M."/>
            <person name="Spormann A.M."/>
            <person name="Op den Camp H."/>
            <person name="Overmann J."/>
            <person name="Amann R."/>
            <person name="Jetten M.S.M."/>
            <person name="Mascher T."/>
            <person name="Medema M.H."/>
            <person name="Devos D.P."/>
            <person name="Kaster A.-K."/>
            <person name="Ovreas L."/>
            <person name="Rohde M."/>
            <person name="Galperin M.Y."/>
            <person name="Jogler C."/>
        </authorList>
    </citation>
    <scope>NUCLEOTIDE SEQUENCE [LARGE SCALE GENOMIC DNA]</scope>
    <source>
        <strain evidence="1 2">Q31a</strain>
    </source>
</reference>
<dbReference type="Proteomes" id="UP000318017">
    <property type="component" value="Chromosome"/>
</dbReference>
<keyword evidence="2" id="KW-1185">Reference proteome</keyword>
<organism evidence="1 2">
    <name type="scientific">Aureliella helgolandensis</name>
    <dbReference type="NCBI Taxonomy" id="2527968"/>
    <lineage>
        <taxon>Bacteria</taxon>
        <taxon>Pseudomonadati</taxon>
        <taxon>Planctomycetota</taxon>
        <taxon>Planctomycetia</taxon>
        <taxon>Pirellulales</taxon>
        <taxon>Pirellulaceae</taxon>
        <taxon>Aureliella</taxon>
    </lineage>
</organism>
<dbReference type="Gene3D" id="2.40.160.10">
    <property type="entry name" value="Porin"/>
    <property type="match status" value="1"/>
</dbReference>
<dbReference type="Pfam" id="PF07396">
    <property type="entry name" value="Porin_O_P"/>
    <property type="match status" value="2"/>
</dbReference>
<dbReference type="InterPro" id="IPR010870">
    <property type="entry name" value="Porin_O/P"/>
</dbReference>
<dbReference type="AlphaFoldDB" id="A0A518G3N0"/>
<accession>A0A518G3N0</accession>
<dbReference type="EMBL" id="CP036298">
    <property type="protein sequence ID" value="QDV23194.1"/>
    <property type="molecule type" value="Genomic_DNA"/>
</dbReference>
<dbReference type="InterPro" id="IPR023614">
    <property type="entry name" value="Porin_dom_sf"/>
</dbReference>
<dbReference type="RefSeq" id="WP_231691093.1">
    <property type="nucleotide sequence ID" value="NZ_CP036298.1"/>
</dbReference>
<protein>
    <submittedName>
        <fullName evidence="1">Phosphate-selective porin O and P</fullName>
    </submittedName>
</protein>
<name>A0A518G3N0_9BACT</name>
<evidence type="ECO:0000313" key="1">
    <source>
        <dbReference type="EMBL" id="QDV23194.1"/>
    </source>
</evidence>
<proteinExistence type="predicted"/>